<accession>A0A7S4FB26</accession>
<evidence type="ECO:0000256" key="1">
    <source>
        <dbReference type="SAM" id="Phobius"/>
    </source>
</evidence>
<name>A0A7S4FB26_CHRCT</name>
<sequence length="166" mass="18108">MPRNNEYTPSGEGTSSKPIVVDGQPVAYAVAVDDDGGSSAAANGIPIAQAQYVQAQPVAQAEPIATAEPIPSWTNQGQNYDDAFVQFVHLNRRDLAADGRLAPPGAPPGGRYRTVNVVGTATFIFSLIILLVFWPLFWLPFVCPCDQQEVYEAPDRRLYYHNGFRL</sequence>
<keyword evidence="1" id="KW-1133">Transmembrane helix</keyword>
<feature type="transmembrane region" description="Helical" evidence="1">
    <location>
        <begin position="117"/>
        <end position="139"/>
    </location>
</feature>
<dbReference type="AlphaFoldDB" id="A0A7S4FB26"/>
<proteinExistence type="predicted"/>
<reference evidence="2" key="1">
    <citation type="submission" date="2021-01" db="EMBL/GenBank/DDBJ databases">
        <authorList>
            <person name="Corre E."/>
            <person name="Pelletier E."/>
            <person name="Niang G."/>
            <person name="Scheremetjew M."/>
            <person name="Finn R."/>
            <person name="Kale V."/>
            <person name="Holt S."/>
            <person name="Cochrane G."/>
            <person name="Meng A."/>
            <person name="Brown T."/>
            <person name="Cohen L."/>
        </authorList>
    </citation>
    <scope>NUCLEOTIDE SEQUENCE</scope>
    <source>
        <strain evidence="2">CCMP645</strain>
    </source>
</reference>
<dbReference type="EMBL" id="HBIZ01059434">
    <property type="protein sequence ID" value="CAE0784500.1"/>
    <property type="molecule type" value="Transcribed_RNA"/>
</dbReference>
<keyword evidence="1" id="KW-0812">Transmembrane</keyword>
<protein>
    <submittedName>
        <fullName evidence="2">Uncharacterized protein</fullName>
    </submittedName>
</protein>
<keyword evidence="1" id="KW-0472">Membrane</keyword>
<evidence type="ECO:0000313" key="2">
    <source>
        <dbReference type="EMBL" id="CAE0784500.1"/>
    </source>
</evidence>
<organism evidence="2">
    <name type="scientific">Chrysotila carterae</name>
    <name type="common">Marine alga</name>
    <name type="synonym">Syracosphaera carterae</name>
    <dbReference type="NCBI Taxonomy" id="13221"/>
    <lineage>
        <taxon>Eukaryota</taxon>
        <taxon>Haptista</taxon>
        <taxon>Haptophyta</taxon>
        <taxon>Prymnesiophyceae</taxon>
        <taxon>Isochrysidales</taxon>
        <taxon>Isochrysidaceae</taxon>
        <taxon>Chrysotila</taxon>
    </lineage>
</organism>
<gene>
    <name evidence="2" type="ORF">PCAR00345_LOCUS37207</name>
</gene>